<dbReference type="Gene3D" id="3.30.565.10">
    <property type="entry name" value="Histidine kinase-like ATPase, C-terminal domain"/>
    <property type="match status" value="1"/>
</dbReference>
<keyword evidence="4" id="KW-0808">Transferase</keyword>
<dbReference type="SMART" id="SM00387">
    <property type="entry name" value="HATPase_c"/>
    <property type="match status" value="1"/>
</dbReference>
<feature type="transmembrane region" description="Helical" evidence="9">
    <location>
        <begin position="80"/>
        <end position="106"/>
    </location>
</feature>
<evidence type="ECO:0000256" key="9">
    <source>
        <dbReference type="SAM" id="Phobius"/>
    </source>
</evidence>
<name>A0ABU0PFN8_9MICC</name>
<feature type="transmembrane region" description="Helical" evidence="9">
    <location>
        <begin position="40"/>
        <end position="68"/>
    </location>
</feature>
<reference evidence="11 12" key="1">
    <citation type="submission" date="2023-07" db="EMBL/GenBank/DDBJ databases">
        <title>Comparative genomics of wheat-associated soil bacteria to identify genetic determinants of phenazine resistance.</title>
        <authorList>
            <person name="Mouncey N."/>
        </authorList>
    </citation>
    <scope>NUCLEOTIDE SEQUENCE [LARGE SCALE GENOMIC DNA]</scope>
    <source>
        <strain evidence="11 12">W1I3</strain>
    </source>
</reference>
<feature type="transmembrane region" description="Helical" evidence="9">
    <location>
        <begin position="294"/>
        <end position="318"/>
    </location>
</feature>
<dbReference type="Proteomes" id="UP001236806">
    <property type="component" value="Unassembled WGS sequence"/>
</dbReference>
<keyword evidence="9" id="KW-0472">Membrane</keyword>
<keyword evidence="12" id="KW-1185">Reference proteome</keyword>
<comment type="caution">
    <text evidence="11">The sequence shown here is derived from an EMBL/GenBank/DDBJ whole genome shotgun (WGS) entry which is preliminary data.</text>
</comment>
<comment type="catalytic activity">
    <reaction evidence="1">
        <text>ATP + protein L-histidine = ADP + protein N-phospho-L-histidine.</text>
        <dbReference type="EC" id="2.7.13.3"/>
    </reaction>
</comment>
<feature type="transmembrane region" description="Helical" evidence="9">
    <location>
        <begin position="118"/>
        <end position="136"/>
    </location>
</feature>
<keyword evidence="8" id="KW-0902">Two-component regulatory system</keyword>
<feature type="domain" description="Histidine kinase/HSP90-like ATPase" evidence="10">
    <location>
        <begin position="518"/>
        <end position="609"/>
    </location>
</feature>
<dbReference type="InterPro" id="IPR050482">
    <property type="entry name" value="Sensor_HK_TwoCompSys"/>
</dbReference>
<dbReference type="InterPro" id="IPR055558">
    <property type="entry name" value="DUF7134"/>
</dbReference>
<proteinExistence type="predicted"/>
<evidence type="ECO:0000313" key="12">
    <source>
        <dbReference type="Proteomes" id="UP001236806"/>
    </source>
</evidence>
<dbReference type="PANTHER" id="PTHR24421">
    <property type="entry name" value="NITRATE/NITRITE SENSOR PROTEIN NARX-RELATED"/>
    <property type="match status" value="1"/>
</dbReference>
<evidence type="ECO:0000256" key="6">
    <source>
        <dbReference type="ARBA" id="ARBA00022777"/>
    </source>
</evidence>
<keyword evidence="6 11" id="KW-0418">Kinase</keyword>
<evidence type="ECO:0000259" key="10">
    <source>
        <dbReference type="SMART" id="SM00387"/>
    </source>
</evidence>
<evidence type="ECO:0000313" key="11">
    <source>
        <dbReference type="EMBL" id="MDQ0672774.1"/>
    </source>
</evidence>
<dbReference type="CDD" id="cd16917">
    <property type="entry name" value="HATPase_UhpB-NarQ-NarX-like"/>
    <property type="match status" value="1"/>
</dbReference>
<dbReference type="Pfam" id="PF07730">
    <property type="entry name" value="HisKA_3"/>
    <property type="match status" value="1"/>
</dbReference>
<dbReference type="Pfam" id="PF02518">
    <property type="entry name" value="HATPase_c"/>
    <property type="match status" value="1"/>
</dbReference>
<dbReference type="InterPro" id="IPR036890">
    <property type="entry name" value="HATPase_C_sf"/>
</dbReference>
<dbReference type="InterPro" id="IPR011712">
    <property type="entry name" value="Sig_transdc_His_kin_sub3_dim/P"/>
</dbReference>
<feature type="transmembrane region" description="Helical" evidence="9">
    <location>
        <begin position="12"/>
        <end position="34"/>
    </location>
</feature>
<sequence>MRLVRPSPSEWIAALVCGVWMAAWLVQVAPWGLVLAAATAAALLFICRFTILAALVIAALQLAGTMVYSSEENPAGLAPFLATSYFLARYVTAGSRGLLVGAVFLYSSMAGSVHDLQTVIYVCLLFGGPFVFGRVVRRRALAAERAQTAAASFARADSAAMAQEAIADERGRLGGQVLSVIRSSVEQMNNDAAAAARNLDPDLIGRIADRGRAAVTELRWLLGLLRTSPAVPPAGQQNRRPPPWRADALTAAGAGLLSFLEAVLTGPPPGNALAWILPAVLPLPLAFRRRNPAVACLAVAALITMSTTLGLPFIYGFTLGPMITFTVLAWSVAAARQWSGWAGLCVLLAAVLWRMYMDQPGSVPLVLGMFVMPALAGQEWSTRDRDRRSAQAQGNALAADLHGNIDRAVRLERLRIARELHDVTSHAVGVMVLQASAAQALHTRDPQAARSALANVESAGEHALAELAELFRVLDAGAIGSPGLAAASTETLEELTVRMRTAGLNVDLAGDAFTVPDELARTIHRTVQEALTNVARHAPGTRATVNVSNPDKSIVITVTNDLPRLAAAGGSTGFGLAGIRERVESLGGSLTVNNTGGSFTVTAYFPVPDVTLP</sequence>
<feature type="transmembrane region" description="Helical" evidence="9">
    <location>
        <begin position="363"/>
        <end position="381"/>
    </location>
</feature>
<dbReference type="SUPFAM" id="SSF55874">
    <property type="entry name" value="ATPase domain of HSP90 chaperone/DNA topoisomerase II/histidine kinase"/>
    <property type="match status" value="1"/>
</dbReference>
<dbReference type="RefSeq" id="WP_306633413.1">
    <property type="nucleotide sequence ID" value="NZ_JAUSXB010000001.1"/>
</dbReference>
<dbReference type="Pfam" id="PF23539">
    <property type="entry name" value="DUF7134"/>
    <property type="match status" value="1"/>
</dbReference>
<protein>
    <recommendedName>
        <fullName evidence="2">histidine kinase</fullName>
        <ecNumber evidence="2">2.7.13.3</ecNumber>
    </recommendedName>
</protein>
<dbReference type="GO" id="GO:0016301">
    <property type="term" value="F:kinase activity"/>
    <property type="evidence" value="ECO:0007669"/>
    <property type="project" value="UniProtKB-KW"/>
</dbReference>
<evidence type="ECO:0000256" key="5">
    <source>
        <dbReference type="ARBA" id="ARBA00022741"/>
    </source>
</evidence>
<dbReference type="EMBL" id="JAUSXB010000001">
    <property type="protein sequence ID" value="MDQ0672774.1"/>
    <property type="molecule type" value="Genomic_DNA"/>
</dbReference>
<evidence type="ECO:0000256" key="3">
    <source>
        <dbReference type="ARBA" id="ARBA00022553"/>
    </source>
</evidence>
<evidence type="ECO:0000256" key="2">
    <source>
        <dbReference type="ARBA" id="ARBA00012438"/>
    </source>
</evidence>
<dbReference type="PANTHER" id="PTHR24421:SF10">
    <property type="entry name" value="NITRATE_NITRITE SENSOR PROTEIN NARQ"/>
    <property type="match status" value="1"/>
</dbReference>
<keyword evidence="7" id="KW-0067">ATP-binding</keyword>
<evidence type="ECO:0000256" key="1">
    <source>
        <dbReference type="ARBA" id="ARBA00000085"/>
    </source>
</evidence>
<dbReference type="EC" id="2.7.13.3" evidence="2"/>
<accession>A0ABU0PFN8</accession>
<gene>
    <name evidence="11" type="ORF">QFZ36_000335</name>
</gene>
<evidence type="ECO:0000256" key="7">
    <source>
        <dbReference type="ARBA" id="ARBA00022840"/>
    </source>
</evidence>
<dbReference type="InterPro" id="IPR003594">
    <property type="entry name" value="HATPase_dom"/>
</dbReference>
<keyword evidence="9" id="KW-1133">Transmembrane helix</keyword>
<keyword evidence="9" id="KW-0812">Transmembrane</keyword>
<evidence type="ECO:0000256" key="8">
    <source>
        <dbReference type="ARBA" id="ARBA00023012"/>
    </source>
</evidence>
<keyword evidence="5" id="KW-0547">Nucleotide-binding</keyword>
<keyword evidence="3" id="KW-0597">Phosphoprotein</keyword>
<feature type="transmembrane region" description="Helical" evidence="9">
    <location>
        <begin position="338"/>
        <end position="356"/>
    </location>
</feature>
<dbReference type="Gene3D" id="1.20.5.1930">
    <property type="match status" value="1"/>
</dbReference>
<organism evidence="11 12">
    <name type="scientific">Pseudarthrobacter siccitolerans</name>
    <dbReference type="NCBI Taxonomy" id="861266"/>
    <lineage>
        <taxon>Bacteria</taxon>
        <taxon>Bacillati</taxon>
        <taxon>Actinomycetota</taxon>
        <taxon>Actinomycetes</taxon>
        <taxon>Micrococcales</taxon>
        <taxon>Micrococcaceae</taxon>
        <taxon>Pseudarthrobacter</taxon>
    </lineage>
</organism>
<evidence type="ECO:0000256" key="4">
    <source>
        <dbReference type="ARBA" id="ARBA00022679"/>
    </source>
</evidence>